<protein>
    <submittedName>
        <fullName evidence="1">Apomixis-related protein Pca24</fullName>
    </submittedName>
</protein>
<accession>A5A154</accession>
<proteinExistence type="evidence at transcript level"/>
<reference evidence="1" key="1">
    <citation type="journal article" date="2007" name="Plant Mol. Biol.">
        <title>Isolation of candidate genes for apomictic development in buffelgrass (Pennisetum ciliare).</title>
        <authorList>
            <person name="Singh M."/>
            <person name="Burson B.L."/>
            <person name="Finlayson S.A."/>
        </authorList>
    </citation>
    <scope>NUCLEOTIDE SEQUENCE</scope>
</reference>
<dbReference type="AlphaFoldDB" id="A5A154"/>
<organism evidence="1">
    <name type="scientific">Cenchrus ciliaris</name>
    <name type="common">Buffelgrass</name>
    <name type="synonym">Pennisetum ciliare</name>
    <dbReference type="NCBI Taxonomy" id="35872"/>
    <lineage>
        <taxon>Eukaryota</taxon>
        <taxon>Viridiplantae</taxon>
        <taxon>Streptophyta</taxon>
        <taxon>Embryophyta</taxon>
        <taxon>Tracheophyta</taxon>
        <taxon>Spermatophyta</taxon>
        <taxon>Magnoliopsida</taxon>
        <taxon>Liliopsida</taxon>
        <taxon>Poales</taxon>
        <taxon>Poaceae</taxon>
        <taxon>PACMAD clade</taxon>
        <taxon>Panicoideae</taxon>
        <taxon>Panicodae</taxon>
        <taxon>Paniceae</taxon>
        <taxon>Cenchrinae</taxon>
        <taxon>Cenchrus</taxon>
    </lineage>
</organism>
<evidence type="ECO:0000313" key="1">
    <source>
        <dbReference type="EMBL" id="ABP88814.1"/>
    </source>
</evidence>
<gene>
    <name evidence="1" type="primary">Pca24</name>
</gene>
<sequence>TSPKNRLVFSLFSRVLHCAAYPPPLGFPPQCAPAAAMSHLSSGISKPHLSERKLQRPVDKAIQSNARYVMGGVADAISQEKAAIESRNPPMSCDACDMYSDGFTECLYNDKVSLGRCVHYLHLLDACRRRAHS</sequence>
<name>A5A154_CENCI</name>
<dbReference type="EMBL" id="EF517498">
    <property type="protein sequence ID" value="ABP88814.1"/>
    <property type="molecule type" value="mRNA"/>
</dbReference>
<feature type="non-terminal residue" evidence="1">
    <location>
        <position position="1"/>
    </location>
</feature>